<keyword evidence="3" id="KW-1185">Reference proteome</keyword>
<dbReference type="Proteomes" id="UP000298458">
    <property type="component" value="Unassembled WGS sequence"/>
</dbReference>
<dbReference type="EMBL" id="RQET01000014">
    <property type="protein sequence ID" value="TGK06151.1"/>
    <property type="molecule type" value="Genomic_DNA"/>
</dbReference>
<dbReference type="RefSeq" id="WP_135769279.1">
    <property type="nucleotide sequence ID" value="NZ_RQET01000014.1"/>
</dbReference>
<dbReference type="OrthoDB" id="325253at2"/>
<protein>
    <submittedName>
        <fullName evidence="2">Uncharacterized protein</fullName>
    </submittedName>
</protein>
<dbReference type="AlphaFoldDB" id="A0A4R9G495"/>
<feature type="transmembrane region" description="Helical" evidence="1">
    <location>
        <begin position="97"/>
        <end position="115"/>
    </location>
</feature>
<proteinExistence type="predicted"/>
<gene>
    <name evidence="2" type="ORF">EHO60_16280</name>
</gene>
<evidence type="ECO:0000313" key="2">
    <source>
        <dbReference type="EMBL" id="TGK06151.1"/>
    </source>
</evidence>
<keyword evidence="1" id="KW-1133">Transmembrane helix</keyword>
<evidence type="ECO:0000313" key="3">
    <source>
        <dbReference type="Proteomes" id="UP000298458"/>
    </source>
</evidence>
<sequence>MEFFLYLIFFAFSSAFLVLVDYYFALLFLSGKDTFHKSELTDWFRILPTKLLAIFESNGSLQHGMIAFGVSSFFAYLWTLTGGLIGSPHYADSFGNYFFLSFLMPVLVLVFYPRVSSELLASGAQFRQGSFLARVLEQEMPFVSGIFLSVIASNLAVYGLYHEIAFLFVLPNISILGVLLVLRWNGKVRFGGIHLERKSREEEDFGEEI</sequence>
<keyword evidence="1" id="KW-0812">Transmembrane</keyword>
<keyword evidence="1" id="KW-0472">Membrane</keyword>
<name>A0A4R9G495_9LEPT</name>
<accession>A0A4R9G495</accession>
<comment type="caution">
    <text evidence="2">The sequence shown here is derived from an EMBL/GenBank/DDBJ whole genome shotgun (WGS) entry which is preliminary data.</text>
</comment>
<feature type="transmembrane region" description="Helical" evidence="1">
    <location>
        <begin position="65"/>
        <end position="85"/>
    </location>
</feature>
<reference evidence="2" key="1">
    <citation type="journal article" date="2019" name="PLoS Negl. Trop. Dis.">
        <title>Revisiting the worldwide diversity of Leptospira species in the environment.</title>
        <authorList>
            <person name="Vincent A.T."/>
            <person name="Schiettekatte O."/>
            <person name="Bourhy P."/>
            <person name="Veyrier F.J."/>
            <person name="Picardeau M."/>
        </authorList>
    </citation>
    <scope>NUCLEOTIDE SEQUENCE [LARGE SCALE GENOMIC DNA]</scope>
    <source>
        <strain evidence="2">SSW15</strain>
    </source>
</reference>
<feature type="transmembrane region" description="Helical" evidence="1">
    <location>
        <begin position="6"/>
        <end position="29"/>
    </location>
</feature>
<organism evidence="2 3">
    <name type="scientific">Leptospira fletcheri</name>
    <dbReference type="NCBI Taxonomy" id="2484981"/>
    <lineage>
        <taxon>Bacteria</taxon>
        <taxon>Pseudomonadati</taxon>
        <taxon>Spirochaetota</taxon>
        <taxon>Spirochaetia</taxon>
        <taxon>Leptospirales</taxon>
        <taxon>Leptospiraceae</taxon>
        <taxon>Leptospira</taxon>
    </lineage>
</organism>
<feature type="transmembrane region" description="Helical" evidence="1">
    <location>
        <begin position="164"/>
        <end position="182"/>
    </location>
</feature>
<evidence type="ECO:0000256" key="1">
    <source>
        <dbReference type="SAM" id="Phobius"/>
    </source>
</evidence>